<evidence type="ECO:0000313" key="4">
    <source>
        <dbReference type="EMBL" id="RBO99464.1"/>
    </source>
</evidence>
<proteinExistence type="inferred from homology"/>
<keyword evidence="2" id="KW-0479">Metal-binding</keyword>
<dbReference type="Proteomes" id="UP000252254">
    <property type="component" value="Unassembled WGS sequence"/>
</dbReference>
<name>A0A366ED91_9BACI</name>
<dbReference type="PANTHER" id="PTHR11124">
    <property type="entry name" value="VACUOLAR SORTING PROTEIN VPS29"/>
    <property type="match status" value="1"/>
</dbReference>
<evidence type="ECO:0000313" key="5">
    <source>
        <dbReference type="Proteomes" id="UP000252254"/>
    </source>
</evidence>
<evidence type="ECO:0000256" key="2">
    <source>
        <dbReference type="RuleBase" id="RU362039"/>
    </source>
</evidence>
<dbReference type="InterPro" id="IPR029052">
    <property type="entry name" value="Metallo-depent_PP-like"/>
</dbReference>
<dbReference type="Gene3D" id="3.60.21.10">
    <property type="match status" value="1"/>
</dbReference>
<dbReference type="GO" id="GO:0046872">
    <property type="term" value="F:metal ion binding"/>
    <property type="evidence" value="ECO:0007669"/>
    <property type="project" value="UniProtKB-KW"/>
</dbReference>
<dbReference type="OrthoDB" id="9800565at2"/>
<comment type="similarity">
    <text evidence="1 2">Belongs to the metallophosphoesterase superfamily. YfcE family.</text>
</comment>
<evidence type="ECO:0000256" key="1">
    <source>
        <dbReference type="ARBA" id="ARBA00008950"/>
    </source>
</evidence>
<reference evidence="4 5" key="1">
    <citation type="submission" date="2018-06" db="EMBL/GenBank/DDBJ databases">
        <title>Genomic Encyclopedia of Type Strains, Phase IV (KMG-IV): sequencing the most valuable type-strain genomes for metagenomic binning, comparative biology and taxonomic classification.</title>
        <authorList>
            <person name="Goeker M."/>
        </authorList>
    </citation>
    <scope>NUCLEOTIDE SEQUENCE [LARGE SCALE GENOMIC DNA]</scope>
    <source>
        <strain evidence="4 5">DSM 15140</strain>
    </source>
</reference>
<accession>A0A366ED91</accession>
<dbReference type="EC" id="3.1.4.-" evidence="2"/>
<dbReference type="AlphaFoldDB" id="A0A366ED91"/>
<sequence>MHRVLIMSDSHGWTDEVQTIKERYKDDVDYMIHCGDSELDFDEQPMEGFKKVAGNCDFDFRYPNELDFEVGNLKFFVTHGHLHQVKTSLMAISYRAEEVGANIICHGHSHIAGVWRVVDHIIINPGSIRLPRARKEKTYAIASWDEEGSFYVNFYDINGYEVKDLACQTKLQ</sequence>
<evidence type="ECO:0000259" key="3">
    <source>
        <dbReference type="Pfam" id="PF12850"/>
    </source>
</evidence>
<keyword evidence="5" id="KW-1185">Reference proteome</keyword>
<gene>
    <name evidence="4" type="ORF">DES48_104137</name>
</gene>
<dbReference type="CDD" id="cd00841">
    <property type="entry name" value="MPP_YfcE"/>
    <property type="match status" value="1"/>
</dbReference>
<dbReference type="RefSeq" id="WP_113868379.1">
    <property type="nucleotide sequence ID" value="NZ_BAABQN010000003.1"/>
</dbReference>
<feature type="domain" description="Calcineurin-like phosphoesterase" evidence="3">
    <location>
        <begin position="3"/>
        <end position="146"/>
    </location>
</feature>
<protein>
    <recommendedName>
        <fullName evidence="2">Phosphoesterase</fullName>
        <ecNumber evidence="2">3.1.4.-</ecNumber>
    </recommendedName>
</protein>
<dbReference type="InterPro" id="IPR000979">
    <property type="entry name" value="Phosphodiesterase_MJ0936/Vps29"/>
</dbReference>
<dbReference type="SUPFAM" id="SSF56300">
    <property type="entry name" value="Metallo-dependent phosphatases"/>
    <property type="match status" value="1"/>
</dbReference>
<dbReference type="Pfam" id="PF12850">
    <property type="entry name" value="Metallophos_2"/>
    <property type="match status" value="1"/>
</dbReference>
<dbReference type="InterPro" id="IPR024654">
    <property type="entry name" value="Calcineurin-like_PHP_lpxH"/>
</dbReference>
<dbReference type="NCBIfam" id="TIGR00040">
    <property type="entry name" value="yfcE"/>
    <property type="match status" value="1"/>
</dbReference>
<comment type="caution">
    <text evidence="4">The sequence shown here is derived from an EMBL/GenBank/DDBJ whole genome shotgun (WGS) entry which is preliminary data.</text>
</comment>
<dbReference type="InterPro" id="IPR041802">
    <property type="entry name" value="MPP_YfcE"/>
</dbReference>
<dbReference type="GO" id="GO:0016787">
    <property type="term" value="F:hydrolase activity"/>
    <property type="evidence" value="ECO:0007669"/>
    <property type="project" value="UniProtKB-UniRule"/>
</dbReference>
<dbReference type="STRING" id="200904.GCA_900168775_02326"/>
<dbReference type="EMBL" id="QNRI01000004">
    <property type="protein sequence ID" value="RBO99464.1"/>
    <property type="molecule type" value="Genomic_DNA"/>
</dbReference>
<comment type="cofactor">
    <cofactor evidence="2">
        <name>a divalent metal cation</name>
        <dbReference type="ChEBI" id="CHEBI:60240"/>
    </cofactor>
</comment>
<organism evidence="4 5">
    <name type="scientific">Paraliobacillus ryukyuensis</name>
    <dbReference type="NCBI Taxonomy" id="200904"/>
    <lineage>
        <taxon>Bacteria</taxon>
        <taxon>Bacillati</taxon>
        <taxon>Bacillota</taxon>
        <taxon>Bacilli</taxon>
        <taxon>Bacillales</taxon>
        <taxon>Bacillaceae</taxon>
        <taxon>Paraliobacillus</taxon>
    </lineage>
</organism>